<dbReference type="STRING" id="1424294.Gferi_10775"/>
<evidence type="ECO:0000259" key="5">
    <source>
        <dbReference type="Pfam" id="PF00700"/>
    </source>
</evidence>
<comment type="subcellular location">
    <subcellularLocation>
        <location evidence="1">Bacterial flagellum</location>
    </subcellularLocation>
</comment>
<evidence type="ECO:0000313" key="6">
    <source>
        <dbReference type="EMBL" id="AOT70028.1"/>
    </source>
</evidence>
<dbReference type="KEGG" id="gfe:Gferi_10775"/>
<dbReference type="SUPFAM" id="SSF64518">
    <property type="entry name" value="Phase 1 flagellin"/>
    <property type="match status" value="1"/>
</dbReference>
<comment type="similarity">
    <text evidence="2">Belongs to the bacterial flagellin family.</text>
</comment>
<evidence type="ECO:0000256" key="2">
    <source>
        <dbReference type="ARBA" id="ARBA00005709"/>
    </source>
</evidence>
<feature type="domain" description="Flagellin C-terminal" evidence="5">
    <location>
        <begin position="474"/>
        <end position="554"/>
    </location>
</feature>
<dbReference type="GO" id="GO:0009424">
    <property type="term" value="C:bacterial-type flagellum hook"/>
    <property type="evidence" value="ECO:0007669"/>
    <property type="project" value="InterPro"/>
</dbReference>
<dbReference type="Gene3D" id="1.20.1330.10">
    <property type="entry name" value="f41 fragment of flagellin, N-terminal domain"/>
    <property type="match status" value="2"/>
</dbReference>
<evidence type="ECO:0000313" key="7">
    <source>
        <dbReference type="Proteomes" id="UP000095743"/>
    </source>
</evidence>
<dbReference type="InterPro" id="IPR013384">
    <property type="entry name" value="Flagell_FlgL"/>
</dbReference>
<name>A0A1D8GGJ5_9FIRM</name>
<evidence type="ECO:0000256" key="3">
    <source>
        <dbReference type="ARBA" id="ARBA00023143"/>
    </source>
</evidence>
<dbReference type="EMBL" id="CP017269">
    <property type="protein sequence ID" value="AOT70028.1"/>
    <property type="molecule type" value="Genomic_DNA"/>
</dbReference>
<dbReference type="Pfam" id="PF00700">
    <property type="entry name" value="Flagellin_C"/>
    <property type="match status" value="1"/>
</dbReference>
<dbReference type="GO" id="GO:0071973">
    <property type="term" value="P:bacterial-type flagellum-dependent cell motility"/>
    <property type="evidence" value="ECO:0007669"/>
    <property type="project" value="InterPro"/>
</dbReference>
<dbReference type="OrthoDB" id="9758307at2"/>
<keyword evidence="3" id="KW-0975">Bacterial flagellum</keyword>
<dbReference type="InterPro" id="IPR001029">
    <property type="entry name" value="Flagellin_N"/>
</dbReference>
<dbReference type="Proteomes" id="UP000095743">
    <property type="component" value="Chromosome"/>
</dbReference>
<feature type="domain" description="Flagellin N-terminal" evidence="4">
    <location>
        <begin position="4"/>
        <end position="140"/>
    </location>
</feature>
<sequence>MRITNSMMINTMMRNLNKSYTRMDKLYQQAATGKRIQVASDDPVAMARILTISSEISASEQYKKNIDTALSWMETTETALTQLKDVIQRVRELTVRGATGSLSDTDKAAIQAEISQLKEQVVAIGNATHTGRYIFAGYQTDVAPFKLVETEMGTKLTYNGKMISPGGIALGVDAADFAAFLENPDNIETTYAQAADAMRIEIGMSNLVTVNITGPELFEKGFGGIFESLTKLENVLLGQEEYMHGFVDMKFSTTLPTSGLDLDNSDGTKTFNIEMGGGVFQLNLPNKNPIEAEDIQKAIDANEYLKKNGVKIVDDGANNFIITADEKFTIKAGTLGTTTDATPAGAVLAPLVVSDRLSGTVSASDISGLEIDDGTTLHTITLPAGATYNLDTLSGRNAFIKDLQNGLPAGMKASFTEDNRLMITGEYGSSFEMTANTAAVALGFTDTTSATPIASATSVIKTEKLDTSAMLDDLDKNLENILGKLSGIGAKTNRLELDQSRLEDTIINLKKLLSKAEDVDMAETIMNFKMEENVYRSALSVGARIIQPTLLDFLR</sequence>
<gene>
    <name evidence="6" type="ORF">Gferi_10775</name>
</gene>
<protein>
    <submittedName>
        <fullName evidence="6">Uncharacterized protein</fullName>
    </submittedName>
</protein>
<dbReference type="PRINTS" id="PR00207">
    <property type="entry name" value="FLAGELLIN"/>
</dbReference>
<organism evidence="6 7">
    <name type="scientific">Geosporobacter ferrireducens</name>
    <dbReference type="NCBI Taxonomy" id="1424294"/>
    <lineage>
        <taxon>Bacteria</taxon>
        <taxon>Bacillati</taxon>
        <taxon>Bacillota</taxon>
        <taxon>Clostridia</taxon>
        <taxon>Peptostreptococcales</taxon>
        <taxon>Thermotaleaceae</taxon>
        <taxon>Geosporobacter</taxon>
    </lineage>
</organism>
<dbReference type="NCBIfam" id="TIGR02550">
    <property type="entry name" value="flagell_flgL"/>
    <property type="match status" value="1"/>
</dbReference>
<dbReference type="AlphaFoldDB" id="A0A1D8GGJ5"/>
<dbReference type="GO" id="GO:0005198">
    <property type="term" value="F:structural molecule activity"/>
    <property type="evidence" value="ECO:0007669"/>
    <property type="project" value="InterPro"/>
</dbReference>
<proteinExistence type="inferred from homology"/>
<accession>A0A1D8GGJ5</accession>
<dbReference type="InterPro" id="IPR046358">
    <property type="entry name" value="Flagellin_C"/>
</dbReference>
<evidence type="ECO:0000259" key="4">
    <source>
        <dbReference type="Pfam" id="PF00669"/>
    </source>
</evidence>
<reference evidence="6 7" key="1">
    <citation type="submission" date="2016-09" db="EMBL/GenBank/DDBJ databases">
        <title>Genomic analysis reveals versatility of anaerobic energy metabolism of Geosporobacter ferrireducens IRF9 of phylum Firmicutes.</title>
        <authorList>
            <person name="Kim S.-J."/>
        </authorList>
    </citation>
    <scope>NUCLEOTIDE SEQUENCE [LARGE SCALE GENOMIC DNA]</scope>
    <source>
        <strain evidence="6 7">IRF9</strain>
    </source>
</reference>
<dbReference type="PANTHER" id="PTHR42792:SF1">
    <property type="entry name" value="FLAGELLAR HOOK-ASSOCIATED PROTEIN 3"/>
    <property type="match status" value="1"/>
</dbReference>
<dbReference type="RefSeq" id="WP_069976312.1">
    <property type="nucleotide sequence ID" value="NZ_CP017269.1"/>
</dbReference>
<dbReference type="InterPro" id="IPR001492">
    <property type="entry name" value="Flagellin"/>
</dbReference>
<dbReference type="Pfam" id="PF00669">
    <property type="entry name" value="Flagellin_N"/>
    <property type="match status" value="1"/>
</dbReference>
<dbReference type="PANTHER" id="PTHR42792">
    <property type="entry name" value="FLAGELLIN"/>
    <property type="match status" value="1"/>
</dbReference>
<keyword evidence="7" id="KW-1185">Reference proteome</keyword>
<evidence type="ECO:0000256" key="1">
    <source>
        <dbReference type="ARBA" id="ARBA00004365"/>
    </source>
</evidence>